<dbReference type="Proteomes" id="UP000019482">
    <property type="component" value="Unassembled WGS sequence"/>
</dbReference>
<evidence type="ECO:0000256" key="2">
    <source>
        <dbReference type="ARBA" id="ARBA00022578"/>
    </source>
</evidence>
<accession>W6NGC5</accession>
<evidence type="ECO:0000256" key="1">
    <source>
        <dbReference type="ARBA" id="ARBA00009402"/>
    </source>
</evidence>
<evidence type="ECO:0000259" key="5">
    <source>
        <dbReference type="Pfam" id="PF01526"/>
    </source>
</evidence>
<comment type="caution">
    <text evidence="7">The sequence shown here is derived from an EMBL/GenBank/DDBJ whole genome shotgun (WGS) entry which is preliminary data.</text>
</comment>
<dbReference type="InterPro" id="IPR047653">
    <property type="entry name" value="Tn3-like_transpos"/>
</dbReference>
<dbReference type="RefSeq" id="WP_017896018.1">
    <property type="nucleotide sequence ID" value="NZ_CBXI010000018.1"/>
</dbReference>
<dbReference type="AlphaFoldDB" id="W6NGC5"/>
<feature type="domain" description="DUF4158" evidence="6">
    <location>
        <begin position="7"/>
        <end position="170"/>
    </location>
</feature>
<keyword evidence="3" id="KW-0238">DNA-binding</keyword>
<proteinExistence type="inferred from homology"/>
<dbReference type="Pfam" id="PF01526">
    <property type="entry name" value="DDE_Tnp_Tn3"/>
    <property type="match status" value="1"/>
</dbReference>
<keyword evidence="4" id="KW-0233">DNA recombination</keyword>
<dbReference type="Pfam" id="PF13700">
    <property type="entry name" value="DUF4158"/>
    <property type="match status" value="1"/>
</dbReference>
<gene>
    <name evidence="7" type="ORF">CTDIVETGP_1162</name>
</gene>
<feature type="domain" description="Tn3 transposase DDE" evidence="5">
    <location>
        <begin position="581"/>
        <end position="967"/>
    </location>
</feature>
<dbReference type="GeneID" id="29420965"/>
<reference evidence="7 8" key="1">
    <citation type="journal article" date="2015" name="Genome Announc.">
        <title>Draft Genome Sequence of Clostridium tyrobutyricum Strain DIVETGP, Isolated from Cow's Milk for Grana Padano Production.</title>
        <authorList>
            <person name="Soggiu A."/>
            <person name="Piras C."/>
            <person name="Gaiarsa S."/>
            <person name="Sassera D."/>
            <person name="Roncada P."/>
            <person name="Bendixen E."/>
            <person name="Brasca M."/>
            <person name="Bonizzi L."/>
        </authorList>
    </citation>
    <scope>NUCLEOTIDE SEQUENCE [LARGE SCALE GENOMIC DNA]</scope>
    <source>
        <strain evidence="7 8">DIVETGP</strain>
    </source>
</reference>
<evidence type="ECO:0000256" key="4">
    <source>
        <dbReference type="ARBA" id="ARBA00023172"/>
    </source>
</evidence>
<evidence type="ECO:0000313" key="8">
    <source>
        <dbReference type="Proteomes" id="UP000019482"/>
    </source>
</evidence>
<evidence type="ECO:0000256" key="3">
    <source>
        <dbReference type="ARBA" id="ARBA00023125"/>
    </source>
</evidence>
<keyword evidence="8" id="KW-1185">Reference proteome</keyword>
<dbReference type="InterPro" id="IPR025296">
    <property type="entry name" value="DUF4158"/>
</dbReference>
<dbReference type="GO" id="GO:0003677">
    <property type="term" value="F:DNA binding"/>
    <property type="evidence" value="ECO:0007669"/>
    <property type="project" value="UniProtKB-KW"/>
</dbReference>
<organism evidence="7 8">
    <name type="scientific">Clostridium tyrobutyricum DIVETGP</name>
    <dbReference type="NCBI Taxonomy" id="1408889"/>
    <lineage>
        <taxon>Bacteria</taxon>
        <taxon>Bacillati</taxon>
        <taxon>Bacillota</taxon>
        <taxon>Clostridia</taxon>
        <taxon>Eubacteriales</taxon>
        <taxon>Clostridiaceae</taxon>
        <taxon>Clostridium</taxon>
    </lineage>
</organism>
<name>W6NGC5_CLOTY</name>
<dbReference type="GO" id="GO:0004803">
    <property type="term" value="F:transposase activity"/>
    <property type="evidence" value="ECO:0007669"/>
    <property type="project" value="InterPro"/>
</dbReference>
<dbReference type="NCBIfam" id="NF033527">
    <property type="entry name" value="transpos_Tn3"/>
    <property type="match status" value="1"/>
</dbReference>
<evidence type="ECO:0000313" key="7">
    <source>
        <dbReference type="EMBL" id="CDL91092.1"/>
    </source>
</evidence>
<sequence>MAIAEILLTEDQRLELMNISQNISEYDIVKFYTFSPDDIKIINKHRRNYNRLGFAVQLALLRNPGWSLSNTSNIPESVLNYISQQIHVDTKDFELYAQRENTRLEHIQEIRRIYGFKNYKEENNLSLVKILIPYAMENDNVINLMKLAINEIKNQKVILPGITTIEKVVSIVISEADERLIDTINNSITIEQKYKLDLLITTKSDDSKTRLGWLKESTGRSSPKAFGEVIKRLEMIRNLHLELNIGGLHPNRLRQLCRLGSKYEPFLLRRFEEKKRYSILALYLYQLSQTLTDKAIEIHDRQINILLSKGRKQQEKMQKKNGKSLNEKIIHYVDIGAALIKARDENLDPFKILETVMPWSKLVESIEEAKKLARPVSYDYIDLLESRYTQLRKYTPILVKALKFNSSNTASNSLIKAVNILKNMNINGKRTVPEDAPTDFISNRWNKCLYEKDGSINRHYYEIATLAELKNRIRSGDISVEGSKNFKNFDEYLISHNEWNIAKKNGTKLAVNLDIREYLHERMESLNDRLKWLSKNLDKLDGVNIENSKIHIDKLEKDTPIEAIKLSQKLYKMLPRVKLPDLLLEVSKWTGFDKNFIHASTGYAAKGNEKTVLMAALMAMGTNIGLSKMSDATPNISYKQMANSAQWRLYDDAMKKAQSTLVNYHHKLFLSAFWGDGSTSSSDGMRVQVGVSSLHADANPHYGTGKGATMYRFVSDQFSTFYTKVINTNARDAVHVIDGLLYHETDLNIEEHYTDTAGYTDQVFGLSHLLGFKFAPRIRDISELKLYCIEKASSYSKIEKILNRRINTKIIEENFDDVLRLTHSIREGKVTGSLIMGKLGSYARQNALATTLREMGRIEKTIFLLDYMTNESLRRRIQRGLNKGEAMNALARAIFFGKRGEFRERELQDQLQRASALNILINAISIWNTTYLQKAINYLKQKETIDESLLKHIAPLGWEHINLLGEYNFDIKNIPEYDKLRALNI</sequence>
<comment type="similarity">
    <text evidence="1">Belongs to the transposase 7 family.</text>
</comment>
<keyword evidence="2" id="KW-0815">Transposition</keyword>
<dbReference type="OrthoDB" id="3538665at2"/>
<dbReference type="InterPro" id="IPR002513">
    <property type="entry name" value="Tn3_Tnp_DDE_dom"/>
</dbReference>
<protein>
    <submittedName>
        <fullName evidence="7">TnpA transposase</fullName>
    </submittedName>
</protein>
<dbReference type="EMBL" id="CBXI010000018">
    <property type="protein sequence ID" value="CDL91092.1"/>
    <property type="molecule type" value="Genomic_DNA"/>
</dbReference>
<evidence type="ECO:0000259" key="6">
    <source>
        <dbReference type="Pfam" id="PF13700"/>
    </source>
</evidence>
<dbReference type="GO" id="GO:0006313">
    <property type="term" value="P:DNA transposition"/>
    <property type="evidence" value="ECO:0007669"/>
    <property type="project" value="InterPro"/>
</dbReference>